<dbReference type="Pfam" id="PF09320">
    <property type="entry name" value="DUF1977"/>
    <property type="match status" value="1"/>
</dbReference>
<dbReference type="PROSITE" id="PS00636">
    <property type="entry name" value="DNAJ_1"/>
    <property type="match status" value="1"/>
</dbReference>
<organism evidence="8 9">
    <name type="scientific">Heracleum sosnowskyi</name>
    <dbReference type="NCBI Taxonomy" id="360622"/>
    <lineage>
        <taxon>Eukaryota</taxon>
        <taxon>Viridiplantae</taxon>
        <taxon>Streptophyta</taxon>
        <taxon>Embryophyta</taxon>
        <taxon>Tracheophyta</taxon>
        <taxon>Spermatophyta</taxon>
        <taxon>Magnoliopsida</taxon>
        <taxon>eudicotyledons</taxon>
        <taxon>Gunneridae</taxon>
        <taxon>Pentapetalae</taxon>
        <taxon>asterids</taxon>
        <taxon>campanulids</taxon>
        <taxon>Apiales</taxon>
        <taxon>Apiaceae</taxon>
        <taxon>Apioideae</taxon>
        <taxon>apioid superclade</taxon>
        <taxon>Tordylieae</taxon>
        <taxon>Tordyliinae</taxon>
        <taxon>Heracleum</taxon>
    </lineage>
</organism>
<dbReference type="Pfam" id="PF00226">
    <property type="entry name" value="DnaJ"/>
    <property type="match status" value="1"/>
</dbReference>
<keyword evidence="4" id="KW-1133">Transmembrane helix</keyword>
<reference evidence="8" key="2">
    <citation type="submission" date="2023-05" db="EMBL/GenBank/DDBJ databases">
        <authorList>
            <person name="Schelkunov M.I."/>
        </authorList>
    </citation>
    <scope>NUCLEOTIDE SEQUENCE</scope>
    <source>
        <strain evidence="8">Hsosn_3</strain>
        <tissue evidence="8">Leaf</tissue>
    </source>
</reference>
<dbReference type="Gene3D" id="1.10.287.110">
    <property type="entry name" value="DnaJ domain"/>
    <property type="match status" value="1"/>
</dbReference>
<evidence type="ECO:0000256" key="4">
    <source>
        <dbReference type="ARBA" id="ARBA00022989"/>
    </source>
</evidence>
<keyword evidence="3" id="KW-0256">Endoplasmic reticulum</keyword>
<dbReference type="GO" id="GO:0071218">
    <property type="term" value="P:cellular response to misfolded protein"/>
    <property type="evidence" value="ECO:0007669"/>
    <property type="project" value="TreeGrafter"/>
</dbReference>
<keyword evidence="5" id="KW-0472">Membrane</keyword>
<dbReference type="PROSITE" id="PS50076">
    <property type="entry name" value="DNAJ_2"/>
    <property type="match status" value="1"/>
</dbReference>
<feature type="region of interest" description="Disordered" evidence="6">
    <location>
        <begin position="58"/>
        <end position="92"/>
    </location>
</feature>
<dbReference type="InterPro" id="IPR018253">
    <property type="entry name" value="DnaJ_domain_CS"/>
</dbReference>
<evidence type="ECO:0000259" key="7">
    <source>
        <dbReference type="PROSITE" id="PS50076"/>
    </source>
</evidence>
<accession>A0AAD8IYL7</accession>
<dbReference type="FunFam" id="1.10.287.110:FF:000065">
    <property type="entry name" value="Chaperone protein dnaJ 49"/>
    <property type="match status" value="1"/>
</dbReference>
<dbReference type="InterPro" id="IPR001623">
    <property type="entry name" value="DnaJ_domain"/>
</dbReference>
<dbReference type="PRINTS" id="PR00625">
    <property type="entry name" value="JDOMAIN"/>
</dbReference>
<dbReference type="AlphaFoldDB" id="A0AAD8IYL7"/>
<dbReference type="EMBL" id="JAUIZM010000003">
    <property type="protein sequence ID" value="KAK1392530.1"/>
    <property type="molecule type" value="Genomic_DNA"/>
</dbReference>
<dbReference type="SMART" id="SM00271">
    <property type="entry name" value="DnaJ"/>
    <property type="match status" value="1"/>
</dbReference>
<evidence type="ECO:0000256" key="3">
    <source>
        <dbReference type="ARBA" id="ARBA00022824"/>
    </source>
</evidence>
<evidence type="ECO:0000256" key="1">
    <source>
        <dbReference type="ARBA" id="ARBA00004389"/>
    </source>
</evidence>
<evidence type="ECO:0000313" key="9">
    <source>
        <dbReference type="Proteomes" id="UP001237642"/>
    </source>
</evidence>
<keyword evidence="2" id="KW-0812">Transmembrane</keyword>
<name>A0AAD8IYL7_9APIA</name>
<dbReference type="InterPro" id="IPR036869">
    <property type="entry name" value="J_dom_sf"/>
</dbReference>
<reference evidence="8" key="1">
    <citation type="submission" date="2023-02" db="EMBL/GenBank/DDBJ databases">
        <title>Genome of toxic invasive species Heracleum sosnowskyi carries increased number of genes despite the absence of recent whole-genome duplications.</title>
        <authorList>
            <person name="Schelkunov M."/>
            <person name="Shtratnikova V."/>
            <person name="Makarenko M."/>
            <person name="Klepikova A."/>
            <person name="Omelchenko D."/>
            <person name="Novikova G."/>
            <person name="Obukhova E."/>
            <person name="Bogdanov V."/>
            <person name="Penin A."/>
            <person name="Logacheva M."/>
        </authorList>
    </citation>
    <scope>NUCLEOTIDE SEQUENCE</scope>
    <source>
        <strain evidence="8">Hsosn_3</strain>
        <tissue evidence="8">Leaf</tissue>
    </source>
</reference>
<evidence type="ECO:0000256" key="5">
    <source>
        <dbReference type="ARBA" id="ARBA00023136"/>
    </source>
</evidence>
<feature type="domain" description="J" evidence="7">
    <location>
        <begin position="109"/>
        <end position="173"/>
    </location>
</feature>
<evidence type="ECO:0000313" key="8">
    <source>
        <dbReference type="EMBL" id="KAK1392530.1"/>
    </source>
</evidence>
<sequence length="355" mass="39845">MEGNKDEAIRCLKIGRDALDSGDRVRALKFVTKARRLDPSLSVDDILADIEGKSGVNSTNGSKFDPLKDVNKGGSDSGTRRRGAVNGSTSGAYSEEQVSIVREIKRKKDYYEILGVERTCSVDDVRKAYRKLSLKVHPDKNQAPGAEEAFKLVSKAFQCLSDVESRKSYDVVGSDEPVYERRTARRQQGFNGFYEGDVDAEEIFRNFFFGGMNQGATTHFTGFNFGPGVNVRMGNNNGSAGGSNMRALLQLLPVILILLVNFLPSSQPVYILSREYPYEHRVSTQKGVNFYVKSADFEQQYPYGSNERGALEFKIERDYLSLLSQNCQIESQRLRWGYIKEAPHCDALKRFRSMA</sequence>
<dbReference type="PANTHER" id="PTHR43908">
    <property type="entry name" value="AT29763P-RELATED"/>
    <property type="match status" value="1"/>
</dbReference>
<dbReference type="CDD" id="cd06257">
    <property type="entry name" value="DnaJ"/>
    <property type="match status" value="1"/>
</dbReference>
<gene>
    <name evidence="8" type="ORF">POM88_011586</name>
</gene>
<dbReference type="GO" id="GO:0030544">
    <property type="term" value="F:Hsp70 protein binding"/>
    <property type="evidence" value="ECO:0007669"/>
    <property type="project" value="TreeGrafter"/>
</dbReference>
<evidence type="ECO:0000256" key="6">
    <source>
        <dbReference type="SAM" id="MobiDB-lite"/>
    </source>
</evidence>
<comment type="subcellular location">
    <subcellularLocation>
        <location evidence="1">Endoplasmic reticulum membrane</location>
        <topology evidence="1">Single-pass membrane protein</topology>
    </subcellularLocation>
</comment>
<protein>
    <submittedName>
        <fullName evidence="8">Chaperone protein dnaJ 49-like</fullName>
    </submittedName>
</protein>
<dbReference type="SUPFAM" id="SSF46565">
    <property type="entry name" value="Chaperone J-domain"/>
    <property type="match status" value="1"/>
</dbReference>
<dbReference type="InterPro" id="IPR051100">
    <property type="entry name" value="DnaJ_subfamily_B/C"/>
</dbReference>
<comment type="caution">
    <text evidence="8">The sequence shown here is derived from an EMBL/GenBank/DDBJ whole genome shotgun (WGS) entry which is preliminary data.</text>
</comment>
<keyword evidence="9" id="KW-1185">Reference proteome</keyword>
<dbReference type="InterPro" id="IPR015399">
    <property type="entry name" value="DUF1977_DnaJ-like"/>
</dbReference>
<dbReference type="Proteomes" id="UP001237642">
    <property type="component" value="Unassembled WGS sequence"/>
</dbReference>
<proteinExistence type="predicted"/>
<evidence type="ECO:0000256" key="2">
    <source>
        <dbReference type="ARBA" id="ARBA00022692"/>
    </source>
</evidence>
<dbReference type="GO" id="GO:0005789">
    <property type="term" value="C:endoplasmic reticulum membrane"/>
    <property type="evidence" value="ECO:0007669"/>
    <property type="project" value="UniProtKB-SubCell"/>
</dbReference>
<dbReference type="PANTHER" id="PTHR43908:SF3">
    <property type="entry name" value="AT29763P-RELATED"/>
    <property type="match status" value="1"/>
</dbReference>